<proteinExistence type="inferred from homology"/>
<evidence type="ECO:0000256" key="1">
    <source>
        <dbReference type="ARBA" id="ARBA00004651"/>
    </source>
</evidence>
<dbReference type="InterPro" id="IPR035906">
    <property type="entry name" value="MetI-like_sf"/>
</dbReference>
<feature type="transmembrane region" description="Helical" evidence="7">
    <location>
        <begin position="173"/>
        <end position="203"/>
    </location>
</feature>
<dbReference type="EMBL" id="CP034437">
    <property type="protein sequence ID" value="AZN39591.1"/>
    <property type="molecule type" value="Genomic_DNA"/>
</dbReference>
<dbReference type="GO" id="GO:0005886">
    <property type="term" value="C:plasma membrane"/>
    <property type="evidence" value="ECO:0007669"/>
    <property type="project" value="UniProtKB-SubCell"/>
</dbReference>
<feature type="domain" description="ABC transmembrane type-1" evidence="8">
    <location>
        <begin position="67"/>
        <end position="247"/>
    </location>
</feature>
<feature type="transmembrane region" description="Helical" evidence="7">
    <location>
        <begin position="133"/>
        <end position="152"/>
    </location>
</feature>
<dbReference type="GO" id="GO:0042918">
    <property type="term" value="P:alkanesulfonate transmembrane transport"/>
    <property type="evidence" value="ECO:0007669"/>
    <property type="project" value="UniProtKB-ARBA"/>
</dbReference>
<dbReference type="PANTHER" id="PTHR30151:SF38">
    <property type="entry name" value="ALIPHATIC SULFONATES TRANSPORT PERMEASE PROTEIN SSUC-RELATED"/>
    <property type="match status" value="1"/>
</dbReference>
<evidence type="ECO:0000256" key="7">
    <source>
        <dbReference type="RuleBase" id="RU363032"/>
    </source>
</evidence>
<evidence type="ECO:0000256" key="4">
    <source>
        <dbReference type="ARBA" id="ARBA00022692"/>
    </source>
</evidence>
<keyword evidence="5 7" id="KW-1133">Transmembrane helix</keyword>
<keyword evidence="10" id="KW-1185">Reference proteome</keyword>
<dbReference type="RefSeq" id="WP_126014313.1">
    <property type="nucleotide sequence ID" value="NZ_CP034437.1"/>
</dbReference>
<feature type="transmembrane region" description="Helical" evidence="7">
    <location>
        <begin position="74"/>
        <end position="97"/>
    </location>
</feature>
<reference evidence="10" key="1">
    <citation type="submission" date="2018-12" db="EMBL/GenBank/DDBJ databases">
        <title>Genome sequence of Peanibacillus sp.</title>
        <authorList>
            <person name="Subramani G."/>
            <person name="Srinivasan S."/>
            <person name="Kim M.K."/>
        </authorList>
    </citation>
    <scope>NUCLEOTIDE SEQUENCE [LARGE SCALE GENOMIC DNA]</scope>
    <source>
        <strain evidence="10">18JY67-1</strain>
    </source>
</reference>
<dbReference type="InterPro" id="IPR000515">
    <property type="entry name" value="MetI-like"/>
</dbReference>
<dbReference type="CDD" id="cd06261">
    <property type="entry name" value="TM_PBP2"/>
    <property type="match status" value="1"/>
</dbReference>
<dbReference type="FunFam" id="1.10.3720.10:FF:000003">
    <property type="entry name" value="Aliphatic sulfonate ABC transporter permease"/>
    <property type="match status" value="1"/>
</dbReference>
<evidence type="ECO:0000256" key="2">
    <source>
        <dbReference type="ARBA" id="ARBA00022448"/>
    </source>
</evidence>
<organism evidence="9 10">
    <name type="scientific">Paenibacillus albus</name>
    <dbReference type="NCBI Taxonomy" id="2495582"/>
    <lineage>
        <taxon>Bacteria</taxon>
        <taxon>Bacillati</taxon>
        <taxon>Bacillota</taxon>
        <taxon>Bacilli</taxon>
        <taxon>Bacillales</taxon>
        <taxon>Paenibacillaceae</taxon>
        <taxon>Paenibacillus</taxon>
    </lineage>
</organism>
<dbReference type="PROSITE" id="PS50928">
    <property type="entry name" value="ABC_TM1"/>
    <property type="match status" value="1"/>
</dbReference>
<name>A0A3S9A1J7_9BACL</name>
<dbReference type="Gene3D" id="1.10.3720.10">
    <property type="entry name" value="MetI-like"/>
    <property type="match status" value="1"/>
</dbReference>
<evidence type="ECO:0000256" key="3">
    <source>
        <dbReference type="ARBA" id="ARBA00022475"/>
    </source>
</evidence>
<comment type="subcellular location">
    <subcellularLocation>
        <location evidence="1 7">Cell membrane</location>
        <topology evidence="1 7">Multi-pass membrane protein</topology>
    </subcellularLocation>
</comment>
<dbReference type="Pfam" id="PF00528">
    <property type="entry name" value="BPD_transp_1"/>
    <property type="match status" value="1"/>
</dbReference>
<comment type="similarity">
    <text evidence="7">Belongs to the binding-protein-dependent transport system permease family.</text>
</comment>
<evidence type="ECO:0000256" key="5">
    <source>
        <dbReference type="ARBA" id="ARBA00022989"/>
    </source>
</evidence>
<feature type="transmembrane region" description="Helical" evidence="7">
    <location>
        <begin position="12"/>
        <end position="33"/>
    </location>
</feature>
<evidence type="ECO:0000313" key="10">
    <source>
        <dbReference type="Proteomes" id="UP000272528"/>
    </source>
</evidence>
<feature type="transmembrane region" description="Helical" evidence="7">
    <location>
        <begin position="109"/>
        <end position="127"/>
    </location>
</feature>
<sequence>MKSPAARNWKTGTLSIGLEWLIPILIVIIWQWLGSMGWISQRILPTPLSVLEAGIKLVKSGDLFVYIGDSSRRALIGFLIGGVIGFVLAILNGLLPLAEKLTDSSIQMIRTIPHLSLIPLIIAWFGIGEQGKIFLVALGVSFPIYLNTLHGIRSVDSGLIEMGRTYGLRGFKLFRTIILPGALPSILVGLRFALGIMWLTLIVSETISANSGIGYMAMNAREFFQMDVVVLSIIIYALLGKFSDWLAKLLERSWLQWHPHYRRAK</sequence>
<dbReference type="SUPFAM" id="SSF161098">
    <property type="entry name" value="MetI-like"/>
    <property type="match status" value="1"/>
</dbReference>
<feature type="transmembrane region" description="Helical" evidence="7">
    <location>
        <begin position="223"/>
        <end position="242"/>
    </location>
</feature>
<gene>
    <name evidence="9" type="primary">ssuC</name>
    <name evidence="9" type="ORF">EJC50_07880</name>
</gene>
<evidence type="ECO:0000256" key="6">
    <source>
        <dbReference type="ARBA" id="ARBA00023136"/>
    </source>
</evidence>
<keyword evidence="6 7" id="KW-0472">Membrane</keyword>
<keyword evidence="4 7" id="KW-0812">Transmembrane</keyword>
<dbReference type="Proteomes" id="UP000272528">
    <property type="component" value="Chromosome"/>
</dbReference>
<dbReference type="OrthoDB" id="9804353at2"/>
<keyword evidence="2 7" id="KW-0813">Transport</keyword>
<dbReference type="NCBIfam" id="NF008470">
    <property type="entry name" value="PRK11365.1"/>
    <property type="match status" value="1"/>
</dbReference>
<dbReference type="AlphaFoldDB" id="A0A3S9A1J7"/>
<dbReference type="PANTHER" id="PTHR30151">
    <property type="entry name" value="ALKANE SULFONATE ABC TRANSPORTER-RELATED, MEMBRANE SUBUNIT"/>
    <property type="match status" value="1"/>
</dbReference>
<dbReference type="KEGG" id="palb:EJC50_07880"/>
<protein>
    <submittedName>
        <fullName evidence="9">Aliphatic sulfonate ABC transporter permease SsuC</fullName>
    </submittedName>
</protein>
<keyword evidence="3" id="KW-1003">Cell membrane</keyword>
<evidence type="ECO:0000313" key="9">
    <source>
        <dbReference type="EMBL" id="AZN39591.1"/>
    </source>
</evidence>
<evidence type="ECO:0000259" key="8">
    <source>
        <dbReference type="PROSITE" id="PS50928"/>
    </source>
</evidence>
<accession>A0A3S9A1J7</accession>